<evidence type="ECO:0000313" key="2">
    <source>
        <dbReference type="EMBL" id="CAF0976846.1"/>
    </source>
</evidence>
<accession>A0A818I0F0</accession>
<dbReference type="AlphaFoldDB" id="A0A818I0F0"/>
<dbReference type="OrthoDB" id="10036077at2759"/>
<evidence type="ECO:0000256" key="1">
    <source>
        <dbReference type="SAM" id="MobiDB-lite"/>
    </source>
</evidence>
<sequence length="367" mass="42101">MTTVFRSCLPQFYSNTNQSISNEHLLHKTNSIISLNDEQLDEDSMDSSSIRTNQNIIKSTTTTAISQLHSSSSQNELVNNDLIQEKQCKQTKMSHLKNHNNTKITKKRGPCYSRINEKSKTLLTRIADTIFGDHGSNSNQNKIKQTNRTSKKSILPSKSKIKKQFEDNEQTLRSLVTLLTQIESNVKLTTTTTSNENHNLPIEKEEARNNNRLDDTSSSYSNDTYQHKSKAKTNHQHSSISKHYTKKSHNSKRKQSEDDTLSSSSITSHYLSQSSPSNRRKMVDNQQQTQIYPTKINTGTSTQLNHTNDTITTEPSWLDVMREDQTTINAWARIRRRLKPHQQKDILRALMIICANLFEVPIENKHM</sequence>
<feature type="compositionally biased region" description="Basic residues" evidence="1">
    <location>
        <begin position="243"/>
        <end position="253"/>
    </location>
</feature>
<evidence type="ECO:0000313" key="4">
    <source>
        <dbReference type="Proteomes" id="UP000663881"/>
    </source>
</evidence>
<dbReference type="Proteomes" id="UP000663891">
    <property type="component" value="Unassembled WGS sequence"/>
</dbReference>
<feature type="region of interest" description="Disordered" evidence="1">
    <location>
        <begin position="189"/>
        <end position="286"/>
    </location>
</feature>
<reference evidence="3" key="1">
    <citation type="submission" date="2021-02" db="EMBL/GenBank/DDBJ databases">
        <authorList>
            <person name="Nowell W R."/>
        </authorList>
    </citation>
    <scope>NUCLEOTIDE SEQUENCE</scope>
</reference>
<feature type="compositionally biased region" description="Basic and acidic residues" evidence="1">
    <location>
        <begin position="201"/>
        <end position="215"/>
    </location>
</feature>
<organism evidence="3 4">
    <name type="scientific">Adineta steineri</name>
    <dbReference type="NCBI Taxonomy" id="433720"/>
    <lineage>
        <taxon>Eukaryota</taxon>
        <taxon>Metazoa</taxon>
        <taxon>Spiralia</taxon>
        <taxon>Gnathifera</taxon>
        <taxon>Rotifera</taxon>
        <taxon>Eurotatoria</taxon>
        <taxon>Bdelloidea</taxon>
        <taxon>Adinetida</taxon>
        <taxon>Adinetidae</taxon>
        <taxon>Adineta</taxon>
    </lineage>
</organism>
<feature type="compositionally biased region" description="Low complexity" evidence="1">
    <location>
        <begin position="261"/>
        <end position="275"/>
    </location>
</feature>
<feature type="compositionally biased region" description="Polar residues" evidence="1">
    <location>
        <begin position="135"/>
        <end position="148"/>
    </location>
</feature>
<protein>
    <submittedName>
        <fullName evidence="3">Uncharacterized protein</fullName>
    </submittedName>
</protein>
<name>A0A818I0F0_9BILA</name>
<dbReference type="Proteomes" id="UP000663881">
    <property type="component" value="Unassembled WGS sequence"/>
</dbReference>
<feature type="compositionally biased region" description="Polar residues" evidence="1">
    <location>
        <begin position="189"/>
        <end position="198"/>
    </location>
</feature>
<evidence type="ECO:0000313" key="3">
    <source>
        <dbReference type="EMBL" id="CAF3517833.1"/>
    </source>
</evidence>
<feature type="region of interest" description="Disordered" evidence="1">
    <location>
        <begin position="131"/>
        <end position="158"/>
    </location>
</feature>
<proteinExistence type="predicted"/>
<dbReference type="EMBL" id="CAJNON010000108">
    <property type="protein sequence ID" value="CAF0976846.1"/>
    <property type="molecule type" value="Genomic_DNA"/>
</dbReference>
<dbReference type="EMBL" id="CAJOAY010000066">
    <property type="protein sequence ID" value="CAF3517833.1"/>
    <property type="molecule type" value="Genomic_DNA"/>
</dbReference>
<gene>
    <name evidence="3" type="ORF">OKA104_LOCUS2418</name>
    <name evidence="2" type="ORF">VCS650_LOCUS13445</name>
</gene>
<comment type="caution">
    <text evidence="3">The sequence shown here is derived from an EMBL/GenBank/DDBJ whole genome shotgun (WGS) entry which is preliminary data.</text>
</comment>